<dbReference type="RefSeq" id="WP_245772277.1">
    <property type="nucleotide sequence ID" value="NZ_BJXR01000070.1"/>
</dbReference>
<evidence type="ECO:0000313" key="3">
    <source>
        <dbReference type="EMBL" id="SET87520.1"/>
    </source>
</evidence>
<feature type="compositionally biased region" description="Basic and acidic residues" evidence="1">
    <location>
        <begin position="280"/>
        <end position="290"/>
    </location>
</feature>
<reference evidence="3 4" key="1">
    <citation type="submission" date="2016-10" db="EMBL/GenBank/DDBJ databases">
        <authorList>
            <person name="Varghese N."/>
            <person name="Submissions S."/>
        </authorList>
    </citation>
    <scope>NUCLEOTIDE SEQUENCE [LARGE SCALE GENOMIC DNA]</scope>
    <source>
        <strain evidence="3 4">DSM 16525</strain>
    </source>
</reference>
<organism evidence="2 5">
    <name type="scientific">Myxococcus fulvus</name>
    <dbReference type="NCBI Taxonomy" id="33"/>
    <lineage>
        <taxon>Bacteria</taxon>
        <taxon>Pseudomonadati</taxon>
        <taxon>Myxococcota</taxon>
        <taxon>Myxococcia</taxon>
        <taxon>Myxococcales</taxon>
        <taxon>Cystobacterineae</taxon>
        <taxon>Myxococcaceae</taxon>
        <taxon>Myxococcus</taxon>
    </lineage>
</organism>
<protein>
    <submittedName>
        <fullName evidence="2">Uncharacterized protein</fullName>
    </submittedName>
</protein>
<dbReference type="Proteomes" id="UP000321514">
    <property type="component" value="Unassembled WGS sequence"/>
</dbReference>
<accession>A0A511TFD6</accession>
<evidence type="ECO:0000313" key="2">
    <source>
        <dbReference type="EMBL" id="GEN12881.1"/>
    </source>
</evidence>
<dbReference type="Proteomes" id="UP000183760">
    <property type="component" value="Unassembled WGS sequence"/>
</dbReference>
<name>A0A511TFD6_MYXFU</name>
<dbReference type="AlphaFoldDB" id="A0A511TFD6"/>
<gene>
    <name evidence="2" type="ORF">MFU01_79180</name>
    <name evidence="3" type="ORF">SAMN05443572_103613</name>
</gene>
<sequence length="440" mass="48639">MSLPDPDVMALLARVYGTNNTFFDDDGNYCHRVPSTFTKEDHQRLKAAGMVPNTFVQWEHDEVIQKLRKAAKAVDLQRAADAFVASMTSADVAWLAVLPAAVLGRAMPTHKEDPMGGGHCRVCFFEDDSIDATCTAYLNHVQGAMWGASQPTEGVLTLTWALDPKTAEWPKPTPRDVWVFHQVLDLLRRLPPASRYSHARTALHRAKLLSASSAYRCETVLEALAFISILETPEHPGLLTRFTSAVERDQRPTIRVEVPSPLAWWSAKDGLRKENVEKLFGHLERPKKEPAAAPTPPPAKRRKPASAATPAGAKPKSLPGPPTPGSVYAIQFREDLWGAAYCHQVRTDEPSGTVRGRMEFLDLLSPTPPTAEQVVGLKFKDRLNGERWQTWCASLDKTTGIKRIAVDVPAPAHRQPTPDRLPVGGAKDLKHLAGWNFKEV</sequence>
<evidence type="ECO:0000313" key="5">
    <source>
        <dbReference type="Proteomes" id="UP000321514"/>
    </source>
</evidence>
<keyword evidence="4" id="KW-1185">Reference proteome</keyword>
<dbReference type="STRING" id="1334629.MFUL124B02_22205"/>
<proteinExistence type="predicted"/>
<reference evidence="2 5" key="2">
    <citation type="submission" date="2019-07" db="EMBL/GenBank/DDBJ databases">
        <title>Whole genome shotgun sequence of Myxococcus fulvus NBRC 100333.</title>
        <authorList>
            <person name="Hosoyama A."/>
            <person name="Uohara A."/>
            <person name="Ohji S."/>
            <person name="Ichikawa N."/>
        </authorList>
    </citation>
    <scope>NUCLEOTIDE SEQUENCE [LARGE SCALE GENOMIC DNA]</scope>
    <source>
        <strain evidence="2 5">NBRC 100333</strain>
    </source>
</reference>
<dbReference type="EMBL" id="BJXR01000070">
    <property type="protein sequence ID" value="GEN12881.1"/>
    <property type="molecule type" value="Genomic_DNA"/>
</dbReference>
<comment type="caution">
    <text evidence="2">The sequence shown here is derived from an EMBL/GenBank/DDBJ whole genome shotgun (WGS) entry which is preliminary data.</text>
</comment>
<evidence type="ECO:0000313" key="4">
    <source>
        <dbReference type="Proteomes" id="UP000183760"/>
    </source>
</evidence>
<dbReference type="EMBL" id="FOIB01000003">
    <property type="protein sequence ID" value="SET87520.1"/>
    <property type="molecule type" value="Genomic_DNA"/>
</dbReference>
<evidence type="ECO:0000256" key="1">
    <source>
        <dbReference type="SAM" id="MobiDB-lite"/>
    </source>
</evidence>
<feature type="region of interest" description="Disordered" evidence="1">
    <location>
        <begin position="280"/>
        <end position="325"/>
    </location>
</feature>